<dbReference type="Proteomes" id="UP000242188">
    <property type="component" value="Unassembled WGS sequence"/>
</dbReference>
<comment type="similarity">
    <text evidence="4">Belongs to the acyl-CoA oxidase family.</text>
</comment>
<keyword evidence="7" id="KW-0276">Fatty acid metabolism</keyword>
<keyword evidence="13" id="KW-1185">Reference proteome</keyword>
<dbReference type="FunFam" id="1.20.140.10:FF:000013">
    <property type="entry name" value="Acyl-coenzyme A oxidase"/>
    <property type="match status" value="1"/>
</dbReference>
<accession>A0A210QKM9</accession>
<dbReference type="Gene3D" id="1.20.140.10">
    <property type="entry name" value="Butyryl-CoA Dehydrogenase, subunit A, domain 3"/>
    <property type="match status" value="1"/>
</dbReference>
<keyword evidence="9" id="KW-0443">Lipid metabolism</keyword>
<evidence type="ECO:0000256" key="8">
    <source>
        <dbReference type="ARBA" id="ARBA00023002"/>
    </source>
</evidence>
<comment type="caution">
    <text evidence="12">The sequence shown here is derived from an EMBL/GenBank/DDBJ whole genome shotgun (WGS) entry which is preliminary data.</text>
</comment>
<name>A0A210QKM9_MIZYE</name>
<reference evidence="12 13" key="1">
    <citation type="journal article" date="2017" name="Nat. Ecol. Evol.">
        <title>Scallop genome provides insights into evolution of bilaterian karyotype and development.</title>
        <authorList>
            <person name="Wang S."/>
            <person name="Zhang J."/>
            <person name="Jiao W."/>
            <person name="Li J."/>
            <person name="Xun X."/>
            <person name="Sun Y."/>
            <person name="Guo X."/>
            <person name="Huan P."/>
            <person name="Dong B."/>
            <person name="Zhang L."/>
            <person name="Hu X."/>
            <person name="Sun X."/>
            <person name="Wang J."/>
            <person name="Zhao C."/>
            <person name="Wang Y."/>
            <person name="Wang D."/>
            <person name="Huang X."/>
            <person name="Wang R."/>
            <person name="Lv J."/>
            <person name="Li Y."/>
            <person name="Zhang Z."/>
            <person name="Liu B."/>
            <person name="Lu W."/>
            <person name="Hui Y."/>
            <person name="Liang J."/>
            <person name="Zhou Z."/>
            <person name="Hou R."/>
            <person name="Li X."/>
            <person name="Liu Y."/>
            <person name="Li H."/>
            <person name="Ning X."/>
            <person name="Lin Y."/>
            <person name="Zhao L."/>
            <person name="Xing Q."/>
            <person name="Dou J."/>
            <person name="Li Y."/>
            <person name="Mao J."/>
            <person name="Guo H."/>
            <person name="Dou H."/>
            <person name="Li T."/>
            <person name="Mu C."/>
            <person name="Jiang W."/>
            <person name="Fu Q."/>
            <person name="Fu X."/>
            <person name="Miao Y."/>
            <person name="Liu J."/>
            <person name="Yu Q."/>
            <person name="Li R."/>
            <person name="Liao H."/>
            <person name="Li X."/>
            <person name="Kong Y."/>
            <person name="Jiang Z."/>
            <person name="Chourrout D."/>
            <person name="Li R."/>
            <person name="Bao Z."/>
        </authorList>
    </citation>
    <scope>NUCLEOTIDE SEQUENCE [LARGE SCALE GENOMIC DNA]</scope>
    <source>
        <strain evidence="12 13">PY_sf001</strain>
    </source>
</reference>
<comment type="cofactor">
    <cofactor evidence="1">
        <name>FAD</name>
        <dbReference type="ChEBI" id="CHEBI:57692"/>
    </cofactor>
</comment>
<evidence type="ECO:0000259" key="11">
    <source>
        <dbReference type="Pfam" id="PF01756"/>
    </source>
</evidence>
<dbReference type="GO" id="GO:0033540">
    <property type="term" value="P:fatty acid beta-oxidation using acyl-CoA oxidase"/>
    <property type="evidence" value="ECO:0007669"/>
    <property type="project" value="TreeGrafter"/>
</dbReference>
<keyword evidence="5" id="KW-0285">Flavoprotein</keyword>
<dbReference type="GO" id="GO:0005504">
    <property type="term" value="F:fatty acid binding"/>
    <property type="evidence" value="ECO:0007669"/>
    <property type="project" value="TreeGrafter"/>
</dbReference>
<evidence type="ECO:0000256" key="1">
    <source>
        <dbReference type="ARBA" id="ARBA00001974"/>
    </source>
</evidence>
<gene>
    <name evidence="12" type="ORF">KP79_PYT24022</name>
</gene>
<dbReference type="GO" id="GO:0005777">
    <property type="term" value="C:peroxisome"/>
    <property type="evidence" value="ECO:0007669"/>
    <property type="project" value="UniProtKB-SubCell"/>
</dbReference>
<evidence type="ECO:0000256" key="5">
    <source>
        <dbReference type="ARBA" id="ARBA00022630"/>
    </source>
</evidence>
<comment type="pathway">
    <text evidence="3">Lipid metabolism; peroxisomal fatty acid beta-oxidation.</text>
</comment>
<dbReference type="InterPro" id="IPR036250">
    <property type="entry name" value="AcylCo_DH-like_C"/>
</dbReference>
<keyword evidence="10" id="KW-0576">Peroxisome</keyword>
<evidence type="ECO:0000256" key="2">
    <source>
        <dbReference type="ARBA" id="ARBA00004275"/>
    </source>
</evidence>
<evidence type="ECO:0000256" key="7">
    <source>
        <dbReference type="ARBA" id="ARBA00022832"/>
    </source>
</evidence>
<dbReference type="SUPFAM" id="SSF47203">
    <property type="entry name" value="Acyl-CoA dehydrogenase C-terminal domain-like"/>
    <property type="match status" value="1"/>
</dbReference>
<dbReference type="InterPro" id="IPR012258">
    <property type="entry name" value="Acyl-CoA_oxidase"/>
</dbReference>
<feature type="domain" description="Acyl-CoA oxidase C-terminal" evidence="11">
    <location>
        <begin position="76"/>
        <end position="227"/>
    </location>
</feature>
<sequence>MVPWYTSRGGRCHVNNHGNYHQGNIYPYHQQQLIYLFKCTLAVQNGEILPDLVSYLRTDLSAKSCMTSDVALGCLTYQHRAARLTNVATATVQRHINEGRSITDAFNMVSTELTWAANAHCHQYVVKVFISTVGGAQIDDRTKAAITTLCKLYAVNGIMDRFFNADQVYILTKKLMTLLADVRPDAVALVDAFHFHDKILDSCLGRYDGNVYHSLYEYAKTSPLNEKDLGLKSIQHISVLRTSTDMEDETDKAGKEKDPTFVEKLWDPEDLS</sequence>
<dbReference type="GO" id="GO:0055088">
    <property type="term" value="P:lipid homeostasis"/>
    <property type="evidence" value="ECO:0007669"/>
    <property type="project" value="TreeGrafter"/>
</dbReference>
<evidence type="ECO:0000256" key="3">
    <source>
        <dbReference type="ARBA" id="ARBA00004846"/>
    </source>
</evidence>
<keyword evidence="8" id="KW-0560">Oxidoreductase</keyword>
<protein>
    <submittedName>
        <fullName evidence="12">Peroxisomal acyl-coenzyme A oxidase 1</fullName>
    </submittedName>
</protein>
<evidence type="ECO:0000313" key="12">
    <source>
        <dbReference type="EMBL" id="OWF49181.1"/>
    </source>
</evidence>
<dbReference type="Pfam" id="PF01756">
    <property type="entry name" value="ACOX"/>
    <property type="match status" value="1"/>
</dbReference>
<evidence type="ECO:0000313" key="13">
    <source>
        <dbReference type="Proteomes" id="UP000242188"/>
    </source>
</evidence>
<evidence type="ECO:0000256" key="10">
    <source>
        <dbReference type="ARBA" id="ARBA00023140"/>
    </source>
</evidence>
<proteinExistence type="inferred from homology"/>
<dbReference type="OrthoDB" id="538336at2759"/>
<organism evidence="12 13">
    <name type="scientific">Mizuhopecten yessoensis</name>
    <name type="common">Japanese scallop</name>
    <name type="synonym">Patinopecten yessoensis</name>
    <dbReference type="NCBI Taxonomy" id="6573"/>
    <lineage>
        <taxon>Eukaryota</taxon>
        <taxon>Metazoa</taxon>
        <taxon>Spiralia</taxon>
        <taxon>Lophotrochozoa</taxon>
        <taxon>Mollusca</taxon>
        <taxon>Bivalvia</taxon>
        <taxon>Autobranchia</taxon>
        <taxon>Pteriomorphia</taxon>
        <taxon>Pectinida</taxon>
        <taxon>Pectinoidea</taxon>
        <taxon>Pectinidae</taxon>
        <taxon>Mizuhopecten</taxon>
    </lineage>
</organism>
<comment type="subcellular location">
    <subcellularLocation>
        <location evidence="2">Peroxisome</location>
    </subcellularLocation>
</comment>
<dbReference type="AlphaFoldDB" id="A0A210QKM9"/>
<dbReference type="GO" id="GO:0003997">
    <property type="term" value="F:acyl-CoA oxidase activity"/>
    <property type="evidence" value="ECO:0007669"/>
    <property type="project" value="InterPro"/>
</dbReference>
<evidence type="ECO:0000256" key="4">
    <source>
        <dbReference type="ARBA" id="ARBA00006288"/>
    </source>
</evidence>
<dbReference type="STRING" id="6573.A0A210QKM9"/>
<dbReference type="EMBL" id="NEDP02003223">
    <property type="protein sequence ID" value="OWF49181.1"/>
    <property type="molecule type" value="Genomic_DNA"/>
</dbReference>
<dbReference type="InterPro" id="IPR002655">
    <property type="entry name" value="Acyl-CoA_oxidase_C"/>
</dbReference>
<dbReference type="PANTHER" id="PTHR10909:SF250">
    <property type="entry name" value="PEROXISOMAL ACYL-COENZYME A OXIDASE 1"/>
    <property type="match status" value="1"/>
</dbReference>
<evidence type="ECO:0000256" key="6">
    <source>
        <dbReference type="ARBA" id="ARBA00022827"/>
    </source>
</evidence>
<dbReference type="PANTHER" id="PTHR10909">
    <property type="entry name" value="ELECTRON TRANSPORT OXIDOREDUCTASE"/>
    <property type="match status" value="1"/>
</dbReference>
<evidence type="ECO:0000256" key="9">
    <source>
        <dbReference type="ARBA" id="ARBA00023098"/>
    </source>
</evidence>
<dbReference type="GO" id="GO:0071949">
    <property type="term" value="F:FAD binding"/>
    <property type="evidence" value="ECO:0007669"/>
    <property type="project" value="InterPro"/>
</dbReference>
<keyword evidence="6" id="KW-0274">FAD</keyword>